<feature type="domain" description="Disease resistance R13L4/SHOC-2-like LRR" evidence="10">
    <location>
        <begin position="581"/>
        <end position="903"/>
    </location>
</feature>
<evidence type="ECO:0000259" key="9">
    <source>
        <dbReference type="Pfam" id="PF23559"/>
    </source>
</evidence>
<evidence type="ECO:0000259" key="10">
    <source>
        <dbReference type="Pfam" id="PF23598"/>
    </source>
</evidence>
<dbReference type="Pfam" id="PF00931">
    <property type="entry name" value="NB-ARC"/>
    <property type="match status" value="1"/>
</dbReference>
<dbReference type="Gene3D" id="1.10.8.430">
    <property type="entry name" value="Helical domain of apoptotic protease-activating factors"/>
    <property type="match status" value="1"/>
</dbReference>
<accession>A0ABR0XPZ7</accession>
<dbReference type="InterPro" id="IPR042197">
    <property type="entry name" value="Apaf_helical"/>
</dbReference>
<dbReference type="InterPro" id="IPR032675">
    <property type="entry name" value="LRR_dom_sf"/>
</dbReference>
<evidence type="ECO:0000256" key="5">
    <source>
        <dbReference type="ARBA" id="ARBA00022821"/>
    </source>
</evidence>
<dbReference type="Proteomes" id="UP001318860">
    <property type="component" value="Unassembled WGS sequence"/>
</dbReference>
<protein>
    <submittedName>
        <fullName evidence="11">Uncharacterized protein</fullName>
    </submittedName>
</protein>
<comment type="similarity">
    <text evidence="1">Belongs to the disease resistance NB-LRR family.</text>
</comment>
<evidence type="ECO:0000256" key="6">
    <source>
        <dbReference type="ARBA" id="ARBA00022840"/>
    </source>
</evidence>
<keyword evidence="5" id="KW-0611">Plant defense</keyword>
<evidence type="ECO:0000313" key="12">
    <source>
        <dbReference type="Proteomes" id="UP001318860"/>
    </source>
</evidence>
<dbReference type="SUPFAM" id="SSF52058">
    <property type="entry name" value="L domain-like"/>
    <property type="match status" value="1"/>
</dbReference>
<proteinExistence type="inferred from homology"/>
<evidence type="ECO:0000256" key="2">
    <source>
        <dbReference type="ARBA" id="ARBA00022614"/>
    </source>
</evidence>
<dbReference type="InterPro" id="IPR002182">
    <property type="entry name" value="NB-ARC"/>
</dbReference>
<keyword evidence="2" id="KW-0433">Leucine-rich repeat</keyword>
<dbReference type="Pfam" id="PF23598">
    <property type="entry name" value="LRR_14"/>
    <property type="match status" value="1"/>
</dbReference>
<gene>
    <name evidence="11" type="ORF">DH2020_004593</name>
</gene>
<evidence type="ECO:0000313" key="11">
    <source>
        <dbReference type="EMBL" id="KAK6161212.1"/>
    </source>
</evidence>
<feature type="domain" description="Disease resistance protein winged helix" evidence="9">
    <location>
        <begin position="432"/>
        <end position="507"/>
    </location>
</feature>
<reference evidence="11 12" key="1">
    <citation type="journal article" date="2021" name="Comput. Struct. Biotechnol. J.">
        <title>De novo genome assembly of the potent medicinal plant Rehmannia glutinosa using nanopore technology.</title>
        <authorList>
            <person name="Ma L."/>
            <person name="Dong C."/>
            <person name="Song C."/>
            <person name="Wang X."/>
            <person name="Zheng X."/>
            <person name="Niu Y."/>
            <person name="Chen S."/>
            <person name="Feng W."/>
        </authorList>
    </citation>
    <scope>NUCLEOTIDE SEQUENCE [LARGE SCALE GENOMIC DNA]</scope>
    <source>
        <strain evidence="11">DH-2019</strain>
    </source>
</reference>
<dbReference type="InterPro" id="IPR044974">
    <property type="entry name" value="Disease_R_plants"/>
</dbReference>
<name>A0ABR0XPZ7_REHGL</name>
<dbReference type="PANTHER" id="PTHR23155">
    <property type="entry name" value="DISEASE RESISTANCE PROTEIN RP"/>
    <property type="match status" value="1"/>
</dbReference>
<dbReference type="InterPro" id="IPR027417">
    <property type="entry name" value="P-loop_NTPase"/>
</dbReference>
<evidence type="ECO:0000259" key="7">
    <source>
        <dbReference type="Pfam" id="PF00931"/>
    </source>
</evidence>
<dbReference type="SUPFAM" id="SSF52540">
    <property type="entry name" value="P-loop containing nucleoside triphosphate hydrolases"/>
    <property type="match status" value="1"/>
</dbReference>
<comment type="caution">
    <text evidence="11">The sequence shown here is derived from an EMBL/GenBank/DDBJ whole genome shotgun (WGS) entry which is preliminary data.</text>
</comment>
<dbReference type="InterPro" id="IPR041118">
    <property type="entry name" value="Rx_N"/>
</dbReference>
<dbReference type="InterPro" id="IPR058922">
    <property type="entry name" value="WHD_DRP"/>
</dbReference>
<keyword evidence="12" id="KW-1185">Reference proteome</keyword>
<feature type="domain" description="Disease resistance N-terminal" evidence="8">
    <location>
        <begin position="6"/>
        <end position="88"/>
    </location>
</feature>
<dbReference type="Gene3D" id="1.10.10.10">
    <property type="entry name" value="Winged helix-like DNA-binding domain superfamily/Winged helix DNA-binding domain"/>
    <property type="match status" value="1"/>
</dbReference>
<dbReference type="Gene3D" id="3.40.50.300">
    <property type="entry name" value="P-loop containing nucleotide triphosphate hydrolases"/>
    <property type="match status" value="1"/>
</dbReference>
<dbReference type="PRINTS" id="PR00364">
    <property type="entry name" value="DISEASERSIST"/>
</dbReference>
<dbReference type="InterPro" id="IPR055414">
    <property type="entry name" value="LRR_R13L4/SHOC2-like"/>
</dbReference>
<keyword evidence="6" id="KW-0067">ATP-binding</keyword>
<dbReference type="InterPro" id="IPR036388">
    <property type="entry name" value="WH-like_DNA-bd_sf"/>
</dbReference>
<keyword evidence="4" id="KW-0547">Nucleotide-binding</keyword>
<keyword evidence="3" id="KW-0677">Repeat</keyword>
<dbReference type="PANTHER" id="PTHR23155:SF1185">
    <property type="entry name" value="DISEASE RESISTANCE RPP8-LIKE PROTEIN 3-RELATED"/>
    <property type="match status" value="1"/>
</dbReference>
<dbReference type="Pfam" id="PF23559">
    <property type="entry name" value="WHD_DRP"/>
    <property type="match status" value="1"/>
</dbReference>
<dbReference type="EMBL" id="JABTTQ020000003">
    <property type="protein sequence ID" value="KAK6161212.1"/>
    <property type="molecule type" value="Genomic_DNA"/>
</dbReference>
<evidence type="ECO:0000256" key="3">
    <source>
        <dbReference type="ARBA" id="ARBA00022737"/>
    </source>
</evidence>
<sequence>MTSASAVSSVAERLESLLLAEGAQARLEGDLRDRVVLLRLELDRIASFLTDADRNEINVISREVTQKIKQLAYDIEDAVDSYVRQQEAAVASKGKIGGSIFWCLMKYCCFTEKSLREDLHIFKRRIDELEHVMRAGTRERSSGAVTSSIVAPEHHGLKLVPNHNRVLVGMGEDAESLKSLLIGGTDNLSVIAICGMGGVGKTTLAQYSYNNNLVMQYFENRAWATVSETFQARDILEQLLFCLGSERSKDEIARLETMDLMERLYKSQKGRRYLVVLDDIWSIEAWDTLKYAFPDDHNRSRIVITTRIMDLGRDMGAFVLKKQFLTDDQSWVLLKNKSGLMDDGGLQANPEIENIGKQIVRFSGGLPLALTVIGGILRGMNLKDWDVMLHKLQGSKIPDISGFERDLLHTLELSYYHLPSYLRPCFLYLGHFPPDEAISVEKLYLLWIGEGLISLRGPSNRTRMEVADNYFKELVDRSLVIVVEKEDVSASTRFKSFRVHDLIRDLCISKGKEEAFFEIIDFGHGNKISSLTRRLAIYLNKCNEDMNDALSNITEVNNIRSILLFDTDESLPKPTWPREFSDLKKFQGTRVLNFDGVDFRAKELLRGIGKLIYLRHLSFGGCYLQEFPSSFINFPFLETLDLRVRVSCIMTMPNVLNKLSNLRHLYFPLVFRSNTEYKLKLDRLRKLEILENFHAGMCEVGDLLQLENLQILTGIVDGNNMDLKNTITSMNEKKFLRHSSLVVKNFDSYSKEGLSVVATLLESNAIHALDIEGYLGVFPRHEGIGSNFTEMVFNGSEFSEQPMPILGKLPNLKSLVLCNDAFVGKEMVCDESYFPQLRSLKLATLQSLEKWTMKGDMLIMPSLTILTIEQCNKLEMLPYELSEIPTLQKIMIGSMPKEFQVKVMEFVEELRDLGSEQVEITFYDC</sequence>
<evidence type="ECO:0000256" key="4">
    <source>
        <dbReference type="ARBA" id="ARBA00022741"/>
    </source>
</evidence>
<evidence type="ECO:0000259" key="8">
    <source>
        <dbReference type="Pfam" id="PF18052"/>
    </source>
</evidence>
<dbReference type="Gene3D" id="1.20.5.4130">
    <property type="match status" value="1"/>
</dbReference>
<dbReference type="Pfam" id="PF18052">
    <property type="entry name" value="Rx_N"/>
    <property type="match status" value="1"/>
</dbReference>
<feature type="domain" description="NB-ARC" evidence="7">
    <location>
        <begin position="176"/>
        <end position="340"/>
    </location>
</feature>
<organism evidence="11 12">
    <name type="scientific">Rehmannia glutinosa</name>
    <name type="common">Chinese foxglove</name>
    <dbReference type="NCBI Taxonomy" id="99300"/>
    <lineage>
        <taxon>Eukaryota</taxon>
        <taxon>Viridiplantae</taxon>
        <taxon>Streptophyta</taxon>
        <taxon>Embryophyta</taxon>
        <taxon>Tracheophyta</taxon>
        <taxon>Spermatophyta</taxon>
        <taxon>Magnoliopsida</taxon>
        <taxon>eudicotyledons</taxon>
        <taxon>Gunneridae</taxon>
        <taxon>Pentapetalae</taxon>
        <taxon>asterids</taxon>
        <taxon>lamiids</taxon>
        <taxon>Lamiales</taxon>
        <taxon>Orobanchaceae</taxon>
        <taxon>Rehmannieae</taxon>
        <taxon>Rehmannia</taxon>
    </lineage>
</organism>
<evidence type="ECO:0000256" key="1">
    <source>
        <dbReference type="ARBA" id="ARBA00008894"/>
    </source>
</evidence>
<dbReference type="Gene3D" id="3.80.10.10">
    <property type="entry name" value="Ribonuclease Inhibitor"/>
    <property type="match status" value="1"/>
</dbReference>